<feature type="compositionally biased region" description="Basic and acidic residues" evidence="1">
    <location>
        <begin position="35"/>
        <end position="50"/>
    </location>
</feature>
<reference evidence="2 3" key="1">
    <citation type="journal article" date="2020" name="Mol. Biol. Evol.">
        <title>Distinct Expression and Methylation Patterns for Genes with Different Fates following a Single Whole-Genome Duplication in Flowering Plants.</title>
        <authorList>
            <person name="Shi T."/>
            <person name="Rahmani R.S."/>
            <person name="Gugger P.F."/>
            <person name="Wang M."/>
            <person name="Li H."/>
            <person name="Zhang Y."/>
            <person name="Li Z."/>
            <person name="Wang Q."/>
            <person name="Van de Peer Y."/>
            <person name="Marchal K."/>
            <person name="Chen J."/>
        </authorList>
    </citation>
    <scope>NUCLEOTIDE SEQUENCE [LARGE SCALE GENOMIC DNA]</scope>
    <source>
        <tissue evidence="2">Leaf</tissue>
    </source>
</reference>
<evidence type="ECO:0000313" key="2">
    <source>
        <dbReference type="EMBL" id="DAD19902.1"/>
    </source>
</evidence>
<accession>A0A822XIS1</accession>
<name>A0A822XIS1_NELNU</name>
<feature type="region of interest" description="Disordered" evidence="1">
    <location>
        <begin position="35"/>
        <end position="57"/>
    </location>
</feature>
<dbReference type="Proteomes" id="UP000607653">
    <property type="component" value="Unassembled WGS sequence"/>
</dbReference>
<proteinExistence type="predicted"/>
<gene>
    <name evidence="2" type="ORF">HUJ06_021365</name>
</gene>
<comment type="caution">
    <text evidence="2">The sequence shown here is derived from an EMBL/GenBank/DDBJ whole genome shotgun (WGS) entry which is preliminary data.</text>
</comment>
<protein>
    <submittedName>
        <fullName evidence="2">Uncharacterized protein</fullName>
    </submittedName>
</protein>
<evidence type="ECO:0000256" key="1">
    <source>
        <dbReference type="SAM" id="MobiDB-lite"/>
    </source>
</evidence>
<sequence length="105" mass="12014">MVIVPLPPDVQYYQNVARTSQSVFRIRVCQPYTELREREGEEEEKNKNGEELPPPPISLPLFQSSSLAVANLNTTAELHLDRTGKGYHSSFSTINYSVLSHHFRR</sequence>
<evidence type="ECO:0000313" key="3">
    <source>
        <dbReference type="Proteomes" id="UP000607653"/>
    </source>
</evidence>
<dbReference type="AlphaFoldDB" id="A0A822XIS1"/>
<dbReference type="EMBL" id="DUZY01000001">
    <property type="protein sequence ID" value="DAD19902.1"/>
    <property type="molecule type" value="Genomic_DNA"/>
</dbReference>
<organism evidence="2 3">
    <name type="scientific">Nelumbo nucifera</name>
    <name type="common">Sacred lotus</name>
    <dbReference type="NCBI Taxonomy" id="4432"/>
    <lineage>
        <taxon>Eukaryota</taxon>
        <taxon>Viridiplantae</taxon>
        <taxon>Streptophyta</taxon>
        <taxon>Embryophyta</taxon>
        <taxon>Tracheophyta</taxon>
        <taxon>Spermatophyta</taxon>
        <taxon>Magnoliopsida</taxon>
        <taxon>Proteales</taxon>
        <taxon>Nelumbonaceae</taxon>
        <taxon>Nelumbo</taxon>
    </lineage>
</organism>
<keyword evidence="3" id="KW-1185">Reference proteome</keyword>